<dbReference type="RefSeq" id="WP_142852881.1">
    <property type="nucleotide sequence ID" value="NZ_FXWW01000001.1"/>
</dbReference>
<dbReference type="EMBL" id="VICH01000004">
    <property type="protein sequence ID" value="TQV69129.1"/>
    <property type="molecule type" value="Genomic_DNA"/>
</dbReference>
<evidence type="ECO:0000313" key="1">
    <source>
        <dbReference type="EMBL" id="TQV69129.1"/>
    </source>
</evidence>
<keyword evidence="2" id="KW-1185">Reference proteome</keyword>
<gene>
    <name evidence="1" type="ORF">FIL88_06050</name>
</gene>
<dbReference type="OrthoDB" id="9803988at2"/>
<accession>A0A545SVZ9</accession>
<comment type="caution">
    <text evidence="1">The sequence shown here is derived from an EMBL/GenBank/DDBJ whole genome shotgun (WGS) entry which is preliminary data.</text>
</comment>
<reference evidence="1 2" key="1">
    <citation type="submission" date="2019-06" db="EMBL/GenBank/DDBJ databases">
        <title>A novel species of marine bacteria.</title>
        <authorList>
            <person name="Wang Y."/>
        </authorList>
    </citation>
    <scope>NUCLEOTIDE SEQUENCE [LARGE SCALE GENOMIC DNA]</scope>
    <source>
        <strain evidence="1 2">MA1-10</strain>
    </source>
</reference>
<evidence type="ECO:0000313" key="2">
    <source>
        <dbReference type="Proteomes" id="UP000315816"/>
    </source>
</evidence>
<dbReference type="Proteomes" id="UP000315816">
    <property type="component" value="Unassembled WGS sequence"/>
</dbReference>
<sequence length="64" mass="7268">MIENIEIEDNGVYYDSYFKIGGADIYLEYAPNNSDPTYLLYNVFTTISPWGYPLSAASFQTPIT</sequence>
<proteinExistence type="predicted"/>
<name>A0A545SVZ9_9RHOB</name>
<protein>
    <submittedName>
        <fullName evidence="1">Uncharacterized protein</fullName>
    </submittedName>
</protein>
<dbReference type="AlphaFoldDB" id="A0A545SVZ9"/>
<organism evidence="1 2">
    <name type="scientific">Aliiroseovarius halocynthiae</name>
    <dbReference type="NCBI Taxonomy" id="985055"/>
    <lineage>
        <taxon>Bacteria</taxon>
        <taxon>Pseudomonadati</taxon>
        <taxon>Pseudomonadota</taxon>
        <taxon>Alphaproteobacteria</taxon>
        <taxon>Rhodobacterales</taxon>
        <taxon>Paracoccaceae</taxon>
        <taxon>Aliiroseovarius</taxon>
    </lineage>
</organism>